<dbReference type="GO" id="GO:0008233">
    <property type="term" value="F:peptidase activity"/>
    <property type="evidence" value="ECO:0007669"/>
    <property type="project" value="UniProtKB-KW"/>
</dbReference>
<dbReference type="GO" id="GO:0006508">
    <property type="term" value="P:proteolysis"/>
    <property type="evidence" value="ECO:0007669"/>
    <property type="project" value="UniProtKB-KW"/>
</dbReference>
<sequence length="481" mass="50753">MVATLPSGVVSSPERDFVSAHLDDLHADLDAWLRIPSISADPAHAPDVAASAEWLAAALRRTGFPVVEVWETAGAPAVYAEWPSADDGAPVALVYGHHDVQPVDPLELWEHPPFEPARVEGPDGPELHARGAIDDKGNVAMHLLGMRAHLAAAGRETPAVTVKVLVEGEEESGSPHFAALLRERAERLRCNVVVVSDTGMAAPDVPSAVVAMRGLADAEITLRGPAVDLHSGSFGGGVPNPLHAMATLLASLHDAHGRVTLPGFYDRVRPLTDRERDLMARVPFDEQAWLTGPAASRLATGEDGFTTLERIGARPTAEVNGMWGGYTGPGHKTIIPAEAHAKITFRLVADQRPADLAEQVRGWVAANLPAGIQADVHVPAGGVSPCASDLDSPAMAALLTAIGQAFDRDPADVLSTREGGSGPEADLVDVLGAPLVFLGAGLPTDRIHSPNERVLLPMLYRGAEAAAHLWRELATVPLRPR</sequence>
<dbReference type="NCBIfam" id="NF006579">
    <property type="entry name" value="PRK09104.1"/>
    <property type="match status" value="1"/>
</dbReference>
<keyword evidence="6" id="KW-1185">Reference proteome</keyword>
<dbReference type="Proteomes" id="UP000198507">
    <property type="component" value="Unassembled WGS sequence"/>
</dbReference>
<keyword evidence="2" id="KW-0479">Metal-binding</keyword>
<dbReference type="Gene3D" id="3.30.70.360">
    <property type="match status" value="1"/>
</dbReference>
<dbReference type="PANTHER" id="PTHR43270:SF12">
    <property type="entry name" value="SUCCINYL-DIAMINOPIMELATE DESUCCINYLASE"/>
    <property type="match status" value="1"/>
</dbReference>
<dbReference type="SUPFAM" id="SSF53187">
    <property type="entry name" value="Zn-dependent exopeptidases"/>
    <property type="match status" value="1"/>
</dbReference>
<dbReference type="AlphaFoldDB" id="A0A1I0FPI8"/>
<evidence type="ECO:0000256" key="2">
    <source>
        <dbReference type="ARBA" id="ARBA00022723"/>
    </source>
</evidence>
<gene>
    <name evidence="5" type="ORF">SAMN04488546_2932</name>
</gene>
<feature type="domain" description="Peptidase M20 dimerisation" evidence="4">
    <location>
        <begin position="211"/>
        <end position="370"/>
    </location>
</feature>
<dbReference type="InterPro" id="IPR002933">
    <property type="entry name" value="Peptidase_M20"/>
</dbReference>
<evidence type="ECO:0000256" key="3">
    <source>
        <dbReference type="ARBA" id="ARBA00022801"/>
    </source>
</evidence>
<accession>A0A1I0FPI8</accession>
<name>A0A1I0FPI8_9ACTN</name>
<evidence type="ECO:0000313" key="6">
    <source>
        <dbReference type="Proteomes" id="UP000198507"/>
    </source>
</evidence>
<proteinExistence type="predicted"/>
<dbReference type="GO" id="GO:0046872">
    <property type="term" value="F:metal ion binding"/>
    <property type="evidence" value="ECO:0007669"/>
    <property type="project" value="UniProtKB-KW"/>
</dbReference>
<dbReference type="EMBL" id="FOIE01000006">
    <property type="protein sequence ID" value="SET60185.1"/>
    <property type="molecule type" value="Genomic_DNA"/>
</dbReference>
<keyword evidence="3" id="KW-0378">Hydrolase</keyword>
<reference evidence="6" key="1">
    <citation type="submission" date="2016-10" db="EMBL/GenBank/DDBJ databases">
        <authorList>
            <person name="Varghese N."/>
            <person name="Submissions S."/>
        </authorList>
    </citation>
    <scope>NUCLEOTIDE SEQUENCE [LARGE SCALE GENOMIC DNA]</scope>
    <source>
        <strain evidence="6">DSM 44209</strain>
    </source>
</reference>
<evidence type="ECO:0000256" key="1">
    <source>
        <dbReference type="ARBA" id="ARBA00022670"/>
    </source>
</evidence>
<dbReference type="InterPro" id="IPR011650">
    <property type="entry name" value="Peptidase_M20_dimer"/>
</dbReference>
<dbReference type="Pfam" id="PF07687">
    <property type="entry name" value="M20_dimer"/>
    <property type="match status" value="1"/>
</dbReference>
<dbReference type="Pfam" id="PF01546">
    <property type="entry name" value="Peptidase_M20"/>
    <property type="match status" value="1"/>
</dbReference>
<dbReference type="OrthoDB" id="9761532at2"/>
<organism evidence="5 6">
    <name type="scientific">Geodermatophilus poikilotrophus</name>
    <dbReference type="NCBI Taxonomy" id="1333667"/>
    <lineage>
        <taxon>Bacteria</taxon>
        <taxon>Bacillati</taxon>
        <taxon>Actinomycetota</taxon>
        <taxon>Actinomycetes</taxon>
        <taxon>Geodermatophilales</taxon>
        <taxon>Geodermatophilaceae</taxon>
        <taxon>Geodermatophilus</taxon>
    </lineage>
</organism>
<protein>
    <submittedName>
        <fullName evidence="5">Acetylornithine deacetylase/Succinyl-diaminopimelate desuccinylase</fullName>
    </submittedName>
</protein>
<evidence type="ECO:0000313" key="5">
    <source>
        <dbReference type="EMBL" id="SET60185.1"/>
    </source>
</evidence>
<evidence type="ECO:0000259" key="4">
    <source>
        <dbReference type="Pfam" id="PF07687"/>
    </source>
</evidence>
<dbReference type="Gene3D" id="3.40.630.10">
    <property type="entry name" value="Zn peptidases"/>
    <property type="match status" value="1"/>
</dbReference>
<dbReference type="InterPro" id="IPR051458">
    <property type="entry name" value="Cyt/Met_Dipeptidase"/>
</dbReference>
<keyword evidence="1" id="KW-0645">Protease</keyword>
<dbReference type="PANTHER" id="PTHR43270">
    <property type="entry name" value="BETA-ALA-HIS DIPEPTIDASE"/>
    <property type="match status" value="1"/>
</dbReference>